<dbReference type="SMART" id="SM00382">
    <property type="entry name" value="AAA"/>
    <property type="match status" value="2"/>
</dbReference>
<dbReference type="PROSITE" id="PS50893">
    <property type="entry name" value="ABC_TRANSPORTER_2"/>
    <property type="match status" value="2"/>
</dbReference>
<keyword evidence="10" id="KW-0472">Membrane</keyword>
<dbReference type="CDD" id="cd03216">
    <property type="entry name" value="ABC_Carb_Monos_I"/>
    <property type="match status" value="1"/>
</dbReference>
<dbReference type="GO" id="GO:0016887">
    <property type="term" value="F:ATP hydrolysis activity"/>
    <property type="evidence" value="ECO:0007669"/>
    <property type="project" value="InterPro"/>
</dbReference>
<keyword evidence="4" id="KW-1003">Cell membrane</keyword>
<feature type="domain" description="ABC transporter" evidence="11">
    <location>
        <begin position="5"/>
        <end position="246"/>
    </location>
</feature>
<dbReference type="CDD" id="cd03215">
    <property type="entry name" value="ABC_Carb_Monos_II"/>
    <property type="match status" value="1"/>
</dbReference>
<reference evidence="12" key="1">
    <citation type="journal article" date="2020" name="mSystems">
        <title>Genome- and Community-Level Interaction Insights into Carbon Utilization and Element Cycling Functions of Hydrothermarchaeota in Hydrothermal Sediment.</title>
        <authorList>
            <person name="Zhou Z."/>
            <person name="Liu Y."/>
            <person name="Xu W."/>
            <person name="Pan J."/>
            <person name="Luo Z.H."/>
            <person name="Li M."/>
        </authorList>
    </citation>
    <scope>NUCLEOTIDE SEQUENCE [LARGE SCALE GENOMIC DNA]</scope>
    <source>
        <strain evidence="12">SpSt-70</strain>
    </source>
</reference>
<dbReference type="PANTHER" id="PTHR43790">
    <property type="entry name" value="CARBOHYDRATE TRANSPORT ATP-BINDING PROTEIN MG119-RELATED"/>
    <property type="match status" value="1"/>
</dbReference>
<sequence length="502" mass="55851">MEPILRAEGISKAFPGVQALDRVDFEAYAGEVMALVGENGAGKSTLVKILSGVYKRDSGRIYFEGKRVEIQDPYHAQLMGISTIHQELMVTPNQTVAQNIFLGREIRRRGILGALGFVDKREMERRAKELLERVGADIPPDELVKNLSVAQRQLVEIAKALSFKAKVIIMDEPTSALGPEEVEKLFEVIKQLKEQGIAIVFISHRLEEVFRIADRITILRDGKLVGYMSREEATPDKVIYLMVNRPIGDMFRKEEVVRGEPILEVKNLSSDVVKNVSFTLYKGEILGIAGLVGSGRTELVRLIFGADPKKSGEILIEGKRVEINSPEDAVKLGIGLVPEDRQNQGLILKMSVRENIGITIIKKILKFLNFVDKIKLTRISEDFVRRLNIKTPSVFEKVLYLSGGNQQKVVLSKWLASEPKILILDEPTRGIDVGAKAEIHAIMSQLAKSGISIIMISSEMPEVLAMSDRILVMSEGKIVAEVPRREATQEKIMAYASGNIVD</sequence>
<dbReference type="Pfam" id="PF00005">
    <property type="entry name" value="ABC_tran"/>
    <property type="match status" value="2"/>
</dbReference>
<keyword evidence="3" id="KW-0813">Transport</keyword>
<evidence type="ECO:0000259" key="11">
    <source>
        <dbReference type="PROSITE" id="PS50893"/>
    </source>
</evidence>
<dbReference type="AlphaFoldDB" id="A0A7V3ZK18"/>
<accession>A0A7V3ZK18</accession>
<dbReference type="GO" id="GO:0005886">
    <property type="term" value="C:plasma membrane"/>
    <property type="evidence" value="ECO:0007669"/>
    <property type="project" value="UniProtKB-SubCell"/>
</dbReference>
<evidence type="ECO:0000256" key="9">
    <source>
        <dbReference type="ARBA" id="ARBA00022967"/>
    </source>
</evidence>
<keyword evidence="5" id="KW-0762">Sugar transport</keyword>
<proteinExistence type="predicted"/>
<protein>
    <submittedName>
        <fullName evidence="12">Sugar ABC transporter ATP-binding protein</fullName>
    </submittedName>
</protein>
<evidence type="ECO:0000256" key="8">
    <source>
        <dbReference type="ARBA" id="ARBA00022840"/>
    </source>
</evidence>
<name>A0A7V3ZK18_DICTH</name>
<evidence type="ECO:0000256" key="4">
    <source>
        <dbReference type="ARBA" id="ARBA00022475"/>
    </source>
</evidence>
<dbReference type="PROSITE" id="PS00211">
    <property type="entry name" value="ABC_TRANSPORTER_1"/>
    <property type="match status" value="1"/>
</dbReference>
<dbReference type="InterPro" id="IPR017871">
    <property type="entry name" value="ABC_transporter-like_CS"/>
</dbReference>
<evidence type="ECO:0000313" key="12">
    <source>
        <dbReference type="EMBL" id="HGK24397.1"/>
    </source>
</evidence>
<feature type="domain" description="ABC transporter" evidence="11">
    <location>
        <begin position="257"/>
        <end position="500"/>
    </location>
</feature>
<dbReference type="GO" id="GO:0005524">
    <property type="term" value="F:ATP binding"/>
    <property type="evidence" value="ECO:0007669"/>
    <property type="project" value="UniProtKB-KW"/>
</dbReference>
<keyword evidence="6" id="KW-0677">Repeat</keyword>
<keyword evidence="7" id="KW-0547">Nucleotide-binding</keyword>
<dbReference type="EMBL" id="DTDV01000021">
    <property type="protein sequence ID" value="HGK24397.1"/>
    <property type="molecule type" value="Genomic_DNA"/>
</dbReference>
<organism evidence="12">
    <name type="scientific">Dictyoglomus thermophilum</name>
    <dbReference type="NCBI Taxonomy" id="14"/>
    <lineage>
        <taxon>Bacteria</taxon>
        <taxon>Pseudomonadati</taxon>
        <taxon>Dictyoglomota</taxon>
        <taxon>Dictyoglomia</taxon>
        <taxon>Dictyoglomales</taxon>
        <taxon>Dictyoglomaceae</taxon>
        <taxon>Dictyoglomus</taxon>
    </lineage>
</organism>
<evidence type="ECO:0000256" key="10">
    <source>
        <dbReference type="ARBA" id="ARBA00023136"/>
    </source>
</evidence>
<dbReference type="InterPro" id="IPR027417">
    <property type="entry name" value="P-loop_NTPase"/>
</dbReference>
<evidence type="ECO:0000256" key="1">
    <source>
        <dbReference type="ARBA" id="ARBA00004202"/>
    </source>
</evidence>
<gene>
    <name evidence="12" type="ORF">ENU78_08245</name>
</gene>
<dbReference type="GO" id="GO:0015749">
    <property type="term" value="P:monosaccharide transmembrane transport"/>
    <property type="evidence" value="ECO:0007669"/>
    <property type="project" value="UniProtKB-ARBA"/>
</dbReference>
<keyword evidence="9" id="KW-1278">Translocase</keyword>
<dbReference type="InterPro" id="IPR003439">
    <property type="entry name" value="ABC_transporter-like_ATP-bd"/>
</dbReference>
<evidence type="ECO:0000256" key="3">
    <source>
        <dbReference type="ARBA" id="ARBA00022448"/>
    </source>
</evidence>
<comment type="caution">
    <text evidence="12">The sequence shown here is derived from an EMBL/GenBank/DDBJ whole genome shotgun (WGS) entry which is preliminary data.</text>
</comment>
<dbReference type="FunFam" id="3.40.50.300:FF:000126">
    <property type="entry name" value="Galactose/methyl galactoside import ATP-binding protein MglA"/>
    <property type="match status" value="1"/>
</dbReference>
<dbReference type="InterPro" id="IPR003593">
    <property type="entry name" value="AAA+_ATPase"/>
</dbReference>
<evidence type="ECO:0000256" key="5">
    <source>
        <dbReference type="ARBA" id="ARBA00022597"/>
    </source>
</evidence>
<dbReference type="SUPFAM" id="SSF52540">
    <property type="entry name" value="P-loop containing nucleoside triphosphate hydrolases"/>
    <property type="match status" value="2"/>
</dbReference>
<keyword evidence="8 12" id="KW-0067">ATP-binding</keyword>
<evidence type="ECO:0000256" key="6">
    <source>
        <dbReference type="ARBA" id="ARBA00022737"/>
    </source>
</evidence>
<evidence type="ECO:0000256" key="7">
    <source>
        <dbReference type="ARBA" id="ARBA00022741"/>
    </source>
</evidence>
<dbReference type="FunFam" id="3.40.50.300:FF:000127">
    <property type="entry name" value="Ribose import ATP-binding protein RbsA"/>
    <property type="match status" value="1"/>
</dbReference>
<comment type="subcellular location">
    <subcellularLocation>
        <location evidence="2">Cell inner membrane</location>
    </subcellularLocation>
    <subcellularLocation>
        <location evidence="1">Cell membrane</location>
        <topology evidence="1">Peripheral membrane protein</topology>
    </subcellularLocation>
</comment>
<dbReference type="Gene3D" id="3.40.50.300">
    <property type="entry name" value="P-loop containing nucleotide triphosphate hydrolases"/>
    <property type="match status" value="2"/>
</dbReference>
<evidence type="ECO:0000256" key="2">
    <source>
        <dbReference type="ARBA" id="ARBA00004533"/>
    </source>
</evidence>
<dbReference type="RefSeq" id="WP_149122507.1">
    <property type="nucleotide sequence ID" value="NZ_VTFL01000001.1"/>
</dbReference>
<dbReference type="InterPro" id="IPR050107">
    <property type="entry name" value="ABC_carbohydrate_import_ATPase"/>
</dbReference>
<dbReference type="PANTHER" id="PTHR43790:SF3">
    <property type="entry name" value="D-ALLOSE IMPORT ATP-BINDING PROTEIN ALSA-RELATED"/>
    <property type="match status" value="1"/>
</dbReference>